<feature type="compositionally biased region" description="Basic and acidic residues" evidence="5">
    <location>
        <begin position="374"/>
        <end position="388"/>
    </location>
</feature>
<name>A0A9K3GIG7_9EUKA</name>
<dbReference type="GO" id="GO:0008270">
    <property type="term" value="F:zinc ion binding"/>
    <property type="evidence" value="ECO:0007669"/>
    <property type="project" value="UniProtKB-KW"/>
</dbReference>
<dbReference type="GO" id="GO:0061630">
    <property type="term" value="F:ubiquitin protein ligase activity"/>
    <property type="evidence" value="ECO:0007669"/>
    <property type="project" value="TreeGrafter"/>
</dbReference>
<feature type="domain" description="CHY-type" evidence="8">
    <location>
        <begin position="416"/>
        <end position="484"/>
    </location>
</feature>
<dbReference type="InterPro" id="IPR037275">
    <property type="entry name" value="Znf_CTCHY_sf"/>
</dbReference>
<evidence type="ECO:0000256" key="2">
    <source>
        <dbReference type="ARBA" id="ARBA00022771"/>
    </source>
</evidence>
<dbReference type="InterPro" id="IPR037274">
    <property type="entry name" value="Znf_CHY_sf"/>
</dbReference>
<dbReference type="Gene3D" id="3.30.40.10">
    <property type="entry name" value="Zinc/RING finger domain, C3HC4 (zinc finger)"/>
    <property type="match status" value="1"/>
</dbReference>
<dbReference type="SUPFAM" id="SSF161245">
    <property type="entry name" value="Zinc hairpin stack"/>
    <property type="match status" value="1"/>
</dbReference>
<dbReference type="InterPro" id="IPR001841">
    <property type="entry name" value="Znf_RING"/>
</dbReference>
<dbReference type="Pfam" id="PF05495">
    <property type="entry name" value="zf-CHY"/>
    <property type="match status" value="1"/>
</dbReference>
<accession>A0A9K3GIG7</accession>
<evidence type="ECO:0000313" key="11">
    <source>
        <dbReference type="Proteomes" id="UP000265618"/>
    </source>
</evidence>
<evidence type="ECO:0000256" key="1">
    <source>
        <dbReference type="ARBA" id="ARBA00022723"/>
    </source>
</evidence>
<evidence type="ECO:0008006" key="12">
    <source>
        <dbReference type="Google" id="ProtNLM"/>
    </source>
</evidence>
<evidence type="ECO:0000256" key="6">
    <source>
        <dbReference type="SAM" id="SignalP"/>
    </source>
</evidence>
<evidence type="ECO:0000259" key="7">
    <source>
        <dbReference type="PROSITE" id="PS50089"/>
    </source>
</evidence>
<organism evidence="10 11">
    <name type="scientific">Kipferlia bialata</name>
    <dbReference type="NCBI Taxonomy" id="797122"/>
    <lineage>
        <taxon>Eukaryota</taxon>
        <taxon>Metamonada</taxon>
        <taxon>Carpediemonas-like organisms</taxon>
        <taxon>Kipferlia</taxon>
    </lineage>
</organism>
<evidence type="ECO:0000256" key="3">
    <source>
        <dbReference type="ARBA" id="ARBA00022833"/>
    </source>
</evidence>
<feature type="compositionally biased region" description="Acidic residues" evidence="5">
    <location>
        <begin position="333"/>
        <end position="350"/>
    </location>
</feature>
<evidence type="ECO:0000259" key="8">
    <source>
        <dbReference type="PROSITE" id="PS51266"/>
    </source>
</evidence>
<dbReference type="GO" id="GO:0005634">
    <property type="term" value="C:nucleus"/>
    <property type="evidence" value="ECO:0007669"/>
    <property type="project" value="TreeGrafter"/>
</dbReference>
<keyword evidence="6" id="KW-0732">Signal</keyword>
<dbReference type="EMBL" id="BDIP01001068">
    <property type="protein sequence ID" value="GIQ83490.1"/>
    <property type="molecule type" value="Genomic_DNA"/>
</dbReference>
<dbReference type="GO" id="GO:0016567">
    <property type="term" value="P:protein ubiquitination"/>
    <property type="evidence" value="ECO:0007669"/>
    <property type="project" value="TreeGrafter"/>
</dbReference>
<proteinExistence type="predicted"/>
<feature type="region of interest" description="Disordered" evidence="5">
    <location>
        <begin position="333"/>
        <end position="391"/>
    </location>
</feature>
<dbReference type="PROSITE" id="PS51266">
    <property type="entry name" value="ZF_CHY"/>
    <property type="match status" value="1"/>
</dbReference>
<dbReference type="GO" id="GO:0006511">
    <property type="term" value="P:ubiquitin-dependent protein catabolic process"/>
    <property type="evidence" value="ECO:0007669"/>
    <property type="project" value="TreeGrafter"/>
</dbReference>
<dbReference type="PROSITE" id="PS51270">
    <property type="entry name" value="ZF_CTCHY"/>
    <property type="match status" value="1"/>
</dbReference>
<keyword evidence="11" id="KW-1185">Reference proteome</keyword>
<feature type="compositionally biased region" description="Acidic residues" evidence="5">
    <location>
        <begin position="362"/>
        <end position="373"/>
    </location>
</feature>
<gene>
    <name evidence="10" type="ORF">KIPB_004822</name>
</gene>
<dbReference type="OrthoDB" id="411372at2759"/>
<feature type="domain" description="CTCHY-type" evidence="9">
    <location>
        <begin position="486"/>
        <end position="552"/>
    </location>
</feature>
<dbReference type="SUPFAM" id="SSF161219">
    <property type="entry name" value="CHY zinc finger-like"/>
    <property type="match status" value="1"/>
</dbReference>
<dbReference type="PANTHER" id="PTHR21319">
    <property type="entry name" value="RING FINGER AND CHY ZINC FINGER DOMAIN-CONTAINING PROTEIN 1"/>
    <property type="match status" value="1"/>
</dbReference>
<dbReference type="AlphaFoldDB" id="A0A9K3GIG7"/>
<evidence type="ECO:0000259" key="9">
    <source>
        <dbReference type="PROSITE" id="PS51270"/>
    </source>
</evidence>
<dbReference type="InterPro" id="IPR013083">
    <property type="entry name" value="Znf_RING/FYVE/PHD"/>
</dbReference>
<reference evidence="10 11" key="1">
    <citation type="journal article" date="2018" name="PLoS ONE">
        <title>The draft genome of Kipferlia bialata reveals reductive genome evolution in fornicate parasites.</title>
        <authorList>
            <person name="Tanifuji G."/>
            <person name="Takabayashi S."/>
            <person name="Kume K."/>
            <person name="Takagi M."/>
            <person name="Nakayama T."/>
            <person name="Kamikawa R."/>
            <person name="Inagaki Y."/>
            <person name="Hashimoto T."/>
        </authorList>
    </citation>
    <scope>NUCLEOTIDE SEQUENCE [LARGE SCALE GENOMIC DNA]</scope>
    <source>
        <strain evidence="10">NY0173</strain>
    </source>
</reference>
<evidence type="ECO:0000313" key="10">
    <source>
        <dbReference type="EMBL" id="GIQ83490.1"/>
    </source>
</evidence>
<keyword evidence="1" id="KW-0479">Metal-binding</keyword>
<comment type="caution">
    <text evidence="10">The sequence shown here is derived from an EMBL/GenBank/DDBJ whole genome shotgun (WGS) entry which is preliminary data.</text>
</comment>
<evidence type="ECO:0000256" key="5">
    <source>
        <dbReference type="SAM" id="MobiDB-lite"/>
    </source>
</evidence>
<dbReference type="PROSITE" id="PS50089">
    <property type="entry name" value="ZF_RING_2"/>
    <property type="match status" value="1"/>
</dbReference>
<feature type="signal peptide" evidence="6">
    <location>
        <begin position="1"/>
        <end position="22"/>
    </location>
</feature>
<keyword evidence="2 4" id="KW-0863">Zinc-finger</keyword>
<dbReference type="SUPFAM" id="SSF57850">
    <property type="entry name" value="RING/U-box"/>
    <property type="match status" value="1"/>
</dbReference>
<dbReference type="PANTHER" id="PTHR21319:SF53">
    <property type="entry name" value="RING FINGER AND CHY ZINC FINGER DOMAIN-CONTAINING PROTEIN 1"/>
    <property type="match status" value="1"/>
</dbReference>
<feature type="domain" description="RING-type" evidence="7">
    <location>
        <begin position="551"/>
        <end position="594"/>
    </location>
</feature>
<dbReference type="InterPro" id="IPR017921">
    <property type="entry name" value="Znf_CTCHY"/>
</dbReference>
<feature type="chain" id="PRO_5039914171" description="Zinc finger protein" evidence="6">
    <location>
        <begin position="23"/>
        <end position="659"/>
    </location>
</feature>
<protein>
    <recommendedName>
        <fullName evidence="12">Zinc finger protein</fullName>
    </recommendedName>
</protein>
<sequence>MTLMISICLSLISSVLREFVFAIGNDTDEFGHIVDKDHCKESDMLPICAFEEYEDHKHFRYIMDDKMGRMFRYHENKRRQAKHNAKVRAEALAAAEREREERTAEVSAAVIQREETFRLSADQIISDCLEFDRKTKEAAEKRAAAGLEPEEQPMRVIPISGRLPVVLTNVMATYVQWRVMHADVSEEAKPIVEAFHATMQTVVGIAFPEDTEAQTEEEKARTETLSKSSLGEVCNLLRTMPSRERMVAAQQAAEAMQRARIAAGLDPENLEDMLHALEEEEEGTTETEATEGTDTTYDVDMEIGNTEEELTGMEAELMEALVAAEGDVLADVEAEADAEAEAEAEAAADADMERERERERDGEEETEAEAAEGEGEKEKEEEKEKEKEEENYDDIPADCVYLRVLPDPVRRRGCPHYIRRRGCPHYIRKCEAQCSVCGEWYMCRRCHDAEIVDHAMPRFEIQRIRCLECGHESGIMDHCEKCGTVYADHYCGPCRLFDSTGPDTKPTVHCDQCGVCRVALDGMLKHCDECNTCYFSQYFDSHRCAKPTKDCPICADPLMHSVFATIVLPCGHCVHHKCLVKCEENHMYTCPLCNKLVLEGKDKQSWEDWMAQRRAAYVIPEHLQTPVEVHCRECENTWTDKRHFVCYKCPECGTHNTSQ</sequence>
<dbReference type="Proteomes" id="UP000265618">
    <property type="component" value="Unassembled WGS sequence"/>
</dbReference>
<dbReference type="InterPro" id="IPR008913">
    <property type="entry name" value="Znf_CHY"/>
</dbReference>
<dbReference type="SMART" id="SM00184">
    <property type="entry name" value="RING"/>
    <property type="match status" value="1"/>
</dbReference>
<feature type="compositionally biased region" description="Basic and acidic residues" evidence="5">
    <location>
        <begin position="351"/>
        <end position="361"/>
    </location>
</feature>
<keyword evidence="3" id="KW-0862">Zinc</keyword>
<evidence type="ECO:0000256" key="4">
    <source>
        <dbReference type="PROSITE-ProRule" id="PRU00601"/>
    </source>
</evidence>